<reference evidence="5 6" key="1">
    <citation type="journal article" date="2012" name="Genome Biol.">
        <title>The genome of the polar eukaryotic microalga coccomyxa subellipsoidea reveals traits of cold adaptation.</title>
        <authorList>
            <person name="Blanc G."/>
            <person name="Agarkova I."/>
            <person name="Grimwood J."/>
            <person name="Kuo A."/>
            <person name="Brueggeman A."/>
            <person name="Dunigan D."/>
            <person name="Gurnon J."/>
            <person name="Ladunga I."/>
            <person name="Lindquist E."/>
            <person name="Lucas S."/>
            <person name="Pangilinan J."/>
            <person name="Proschold T."/>
            <person name="Salamov A."/>
            <person name="Schmutz J."/>
            <person name="Weeks D."/>
            <person name="Yamada T."/>
            <person name="Claverie J.M."/>
            <person name="Grigoriev I."/>
            <person name="Van Etten J."/>
            <person name="Lomsadze A."/>
            <person name="Borodovsky M."/>
        </authorList>
    </citation>
    <scope>NUCLEOTIDE SEQUENCE [LARGE SCALE GENOMIC DNA]</scope>
    <source>
        <strain evidence="5 6">C-169</strain>
    </source>
</reference>
<gene>
    <name evidence="5" type="ORF">COCSUDRAFT_32333</name>
</gene>
<evidence type="ECO:0000256" key="4">
    <source>
        <dbReference type="ARBA" id="ARBA00024331"/>
    </source>
</evidence>
<dbReference type="NCBIfam" id="TIGR00419">
    <property type="entry name" value="tim"/>
    <property type="match status" value="1"/>
</dbReference>
<evidence type="ECO:0000256" key="1">
    <source>
        <dbReference type="ARBA" id="ARBA00007422"/>
    </source>
</evidence>
<evidence type="ECO:0000313" key="5">
    <source>
        <dbReference type="EMBL" id="EIE25640.1"/>
    </source>
</evidence>
<dbReference type="Pfam" id="PF00121">
    <property type="entry name" value="TIM"/>
    <property type="match status" value="1"/>
</dbReference>
<dbReference type="Gene3D" id="3.20.20.70">
    <property type="entry name" value="Aldolase class I"/>
    <property type="match status" value="1"/>
</dbReference>
<dbReference type="PANTHER" id="PTHR21139:SF2">
    <property type="entry name" value="TRIOSEPHOSPHATE ISOMERASE"/>
    <property type="match status" value="1"/>
</dbReference>
<dbReference type="STRING" id="574566.I0Z4S1"/>
<dbReference type="HAMAP" id="MF_00147_B">
    <property type="entry name" value="TIM_B"/>
    <property type="match status" value="1"/>
</dbReference>
<dbReference type="GO" id="GO:0006094">
    <property type="term" value="P:gluconeogenesis"/>
    <property type="evidence" value="ECO:0007669"/>
    <property type="project" value="TreeGrafter"/>
</dbReference>
<protein>
    <submittedName>
        <fullName evidence="5">Triosephosphate isomerase</fullName>
    </submittedName>
</protein>
<evidence type="ECO:0000313" key="6">
    <source>
        <dbReference type="Proteomes" id="UP000007264"/>
    </source>
</evidence>
<dbReference type="EMBL" id="AGSI01000003">
    <property type="protein sequence ID" value="EIE25640.1"/>
    <property type="molecule type" value="Genomic_DNA"/>
</dbReference>
<accession>I0Z4S1</accession>
<sequence length="254" mass="27164">MGSSGNFFVGGNWKSNGSKDSVSKLVKDLNSSKFPSDVDVIVAPTFLHLPYVVDNIDPRYQVSAQNCWVGKAGAYTGEIAPEQLLDLGLQWVILGHSERRSLLKESNEFVGEKTANALAQGLKVIACIGETLEQRESDQIYDVLDGQLSGIADRIADWENVVVAYEPVWAIGTGKVATPDQAQEVHAYIRKWLSEKVSSKVAGATRIIYGGSVNDKNSAELAGKEDVDGFLVGGASLQAASFATICNANAKVAA</sequence>
<comment type="pathway">
    <text evidence="4">Carbohydrate biosynthesis.</text>
</comment>
<dbReference type="GO" id="GO:0006096">
    <property type="term" value="P:glycolytic process"/>
    <property type="evidence" value="ECO:0007669"/>
    <property type="project" value="InterPro"/>
</dbReference>
<dbReference type="InterPro" id="IPR035990">
    <property type="entry name" value="TIM_sf"/>
</dbReference>
<dbReference type="CDD" id="cd00311">
    <property type="entry name" value="TIM"/>
    <property type="match status" value="1"/>
</dbReference>
<dbReference type="RefSeq" id="XP_005650184.1">
    <property type="nucleotide sequence ID" value="XM_005650127.1"/>
</dbReference>
<dbReference type="SUPFAM" id="SSF51351">
    <property type="entry name" value="Triosephosphate isomerase (TIM)"/>
    <property type="match status" value="1"/>
</dbReference>
<comment type="caution">
    <text evidence="5">The sequence shown here is derived from an EMBL/GenBank/DDBJ whole genome shotgun (WGS) entry which is preliminary data.</text>
</comment>
<dbReference type="GeneID" id="17044239"/>
<dbReference type="OrthoDB" id="6715177at2759"/>
<dbReference type="FunFam" id="3.20.20.70:FF:000025">
    <property type="entry name" value="Triosephosphate isomerase"/>
    <property type="match status" value="1"/>
</dbReference>
<evidence type="ECO:0000256" key="2">
    <source>
        <dbReference type="ARBA" id="ARBA00011738"/>
    </source>
</evidence>
<dbReference type="InterPro" id="IPR022896">
    <property type="entry name" value="TrioseP_Isoase_bac/euk"/>
</dbReference>
<dbReference type="GO" id="GO:0005829">
    <property type="term" value="C:cytosol"/>
    <property type="evidence" value="ECO:0007669"/>
    <property type="project" value="TreeGrafter"/>
</dbReference>
<dbReference type="InterPro" id="IPR013785">
    <property type="entry name" value="Aldolase_TIM"/>
</dbReference>
<organism evidence="5 6">
    <name type="scientific">Coccomyxa subellipsoidea (strain C-169)</name>
    <name type="common">Green microalga</name>
    <dbReference type="NCBI Taxonomy" id="574566"/>
    <lineage>
        <taxon>Eukaryota</taxon>
        <taxon>Viridiplantae</taxon>
        <taxon>Chlorophyta</taxon>
        <taxon>core chlorophytes</taxon>
        <taxon>Trebouxiophyceae</taxon>
        <taxon>Trebouxiophyceae incertae sedis</taxon>
        <taxon>Coccomyxaceae</taxon>
        <taxon>Coccomyxa</taxon>
        <taxon>Coccomyxa subellipsoidea</taxon>
    </lineage>
</organism>
<dbReference type="KEGG" id="csl:COCSUDRAFT_32333"/>
<proteinExistence type="inferred from homology"/>
<dbReference type="PROSITE" id="PS51440">
    <property type="entry name" value="TIM_2"/>
    <property type="match status" value="1"/>
</dbReference>
<dbReference type="InterPro" id="IPR020861">
    <property type="entry name" value="Triosephosphate_isomerase_AS"/>
</dbReference>
<keyword evidence="3 5" id="KW-0413">Isomerase</keyword>
<dbReference type="Proteomes" id="UP000007264">
    <property type="component" value="Unassembled WGS sequence"/>
</dbReference>
<evidence type="ECO:0000256" key="3">
    <source>
        <dbReference type="ARBA" id="ARBA00023235"/>
    </source>
</evidence>
<comment type="subunit">
    <text evidence="2">Homodimer.</text>
</comment>
<keyword evidence="6" id="KW-1185">Reference proteome</keyword>
<dbReference type="GO" id="GO:0004807">
    <property type="term" value="F:triose-phosphate isomerase activity"/>
    <property type="evidence" value="ECO:0007669"/>
    <property type="project" value="InterPro"/>
</dbReference>
<dbReference type="PANTHER" id="PTHR21139">
    <property type="entry name" value="TRIOSEPHOSPHATE ISOMERASE"/>
    <property type="match status" value="1"/>
</dbReference>
<dbReference type="GO" id="GO:0046166">
    <property type="term" value="P:glyceraldehyde-3-phosphate biosynthetic process"/>
    <property type="evidence" value="ECO:0007669"/>
    <property type="project" value="TreeGrafter"/>
</dbReference>
<dbReference type="InterPro" id="IPR000652">
    <property type="entry name" value="Triosephosphate_isomerase"/>
</dbReference>
<dbReference type="AlphaFoldDB" id="I0Z4S1"/>
<name>I0Z4S1_COCSC</name>
<dbReference type="PROSITE" id="PS00171">
    <property type="entry name" value="TIM_1"/>
    <property type="match status" value="1"/>
</dbReference>
<comment type="similarity">
    <text evidence="1">Belongs to the triosephosphate isomerase family.</text>
</comment>
<dbReference type="GO" id="GO:0019563">
    <property type="term" value="P:glycerol catabolic process"/>
    <property type="evidence" value="ECO:0007669"/>
    <property type="project" value="TreeGrafter"/>
</dbReference>
<dbReference type="eggNOG" id="KOG1643">
    <property type="taxonomic scope" value="Eukaryota"/>
</dbReference>